<sequence length="56" mass="6260">MPLRKDPPFGRVFSFILIIVSGLQNTKPSAWAVLRVVFFPVISFMLPLSGNPQESI</sequence>
<dbReference type="EMBL" id="AHOM02000010">
    <property type="protein sequence ID" value="EJZ41280.1"/>
    <property type="molecule type" value="Genomic_DNA"/>
</dbReference>
<organism evidence="1 2">
    <name type="scientific">Leptospira licerasiae str. MMD4847</name>
    <dbReference type="NCBI Taxonomy" id="1049971"/>
    <lineage>
        <taxon>Bacteria</taxon>
        <taxon>Pseudomonadati</taxon>
        <taxon>Spirochaetota</taxon>
        <taxon>Spirochaetia</taxon>
        <taxon>Leptospirales</taxon>
        <taxon>Leptospiraceae</taxon>
        <taxon>Leptospira</taxon>
    </lineage>
</organism>
<name>A0ABP2R9W3_9LEPT</name>
<accession>A0ABP2R9W3</accession>
<comment type="caution">
    <text evidence="1">The sequence shown here is derived from an EMBL/GenBank/DDBJ whole genome shotgun (WGS) entry which is preliminary data.</text>
</comment>
<keyword evidence="2" id="KW-1185">Reference proteome</keyword>
<reference evidence="1 2" key="1">
    <citation type="submission" date="2012-08" db="EMBL/GenBank/DDBJ databases">
        <authorList>
            <person name="Harkins D.M."/>
            <person name="Durkin A.S."/>
            <person name="Selengut J.D."/>
            <person name="Sanka R."/>
            <person name="DePew J."/>
            <person name="Purushe J."/>
            <person name="Matthias M.A."/>
            <person name="Vinetz J.M."/>
            <person name="Sutton G.G."/>
            <person name="Nelson W.C."/>
            <person name="Fouts D.E."/>
        </authorList>
    </citation>
    <scope>NUCLEOTIDE SEQUENCE [LARGE SCALE GENOMIC DNA]</scope>
    <source>
        <strain evidence="1 2">MMD4847</strain>
    </source>
</reference>
<protein>
    <submittedName>
        <fullName evidence="1">Uncharacterized protein</fullName>
    </submittedName>
</protein>
<gene>
    <name evidence="1" type="ORF">LEP1GSC178_0736</name>
</gene>
<dbReference type="Proteomes" id="UP000018720">
    <property type="component" value="Unassembled WGS sequence"/>
</dbReference>
<evidence type="ECO:0000313" key="1">
    <source>
        <dbReference type="EMBL" id="EJZ41280.1"/>
    </source>
</evidence>
<proteinExistence type="predicted"/>
<evidence type="ECO:0000313" key="2">
    <source>
        <dbReference type="Proteomes" id="UP000018720"/>
    </source>
</evidence>